<keyword evidence="3" id="KW-0479">Metal-binding</keyword>
<dbReference type="AlphaFoldDB" id="A0A540VEJ9"/>
<dbReference type="SUPFAM" id="SSF46548">
    <property type="entry name" value="alpha-helical ferredoxin"/>
    <property type="match status" value="1"/>
</dbReference>
<comment type="caution">
    <text evidence="9">The sequence shown here is derived from an EMBL/GenBank/DDBJ whole genome shotgun (WGS) entry which is preliminary data.</text>
</comment>
<keyword evidence="6" id="KW-0408">Iron</keyword>
<dbReference type="Gene3D" id="1.10.1060.10">
    <property type="entry name" value="Alpha-helical ferredoxin"/>
    <property type="match status" value="1"/>
</dbReference>
<evidence type="ECO:0000313" key="10">
    <source>
        <dbReference type="Proteomes" id="UP000317371"/>
    </source>
</evidence>
<protein>
    <submittedName>
        <fullName evidence="9">Iron-sulfur cluster-binding protein</fullName>
    </submittedName>
</protein>
<name>A0A540VEJ9_9CHLR</name>
<dbReference type="Pfam" id="PF13183">
    <property type="entry name" value="Fer4_8"/>
    <property type="match status" value="1"/>
</dbReference>
<dbReference type="FunCoup" id="A0A540VEJ9">
    <property type="interactions" value="25"/>
</dbReference>
<dbReference type="Gene3D" id="3.40.50.10420">
    <property type="entry name" value="NagB/RpiA/CoA transferase-like"/>
    <property type="match status" value="1"/>
</dbReference>
<accession>A0A540VEJ9</accession>
<dbReference type="InterPro" id="IPR003741">
    <property type="entry name" value="LUD_dom"/>
</dbReference>
<dbReference type="InterPro" id="IPR024185">
    <property type="entry name" value="FTHF_cligase-like_sf"/>
</dbReference>
<dbReference type="SUPFAM" id="SSF100950">
    <property type="entry name" value="NagB/RpiA/CoA transferase-like"/>
    <property type="match status" value="1"/>
</dbReference>
<feature type="domain" description="4Fe-4S ferredoxin-type" evidence="8">
    <location>
        <begin position="304"/>
        <end position="334"/>
    </location>
</feature>
<dbReference type="Proteomes" id="UP000317371">
    <property type="component" value="Unassembled WGS sequence"/>
</dbReference>
<evidence type="ECO:0000259" key="8">
    <source>
        <dbReference type="PROSITE" id="PS51379"/>
    </source>
</evidence>
<reference evidence="9 10" key="1">
    <citation type="submission" date="2019-06" db="EMBL/GenBank/DDBJ databases">
        <title>Genome sequence of Litorilinea aerophila BAA-2444.</title>
        <authorList>
            <person name="Maclea K.S."/>
            <person name="Maurais E.G."/>
            <person name="Iannazzi L.C."/>
        </authorList>
    </citation>
    <scope>NUCLEOTIDE SEQUENCE [LARGE SCALE GENOMIC DNA]</scope>
    <source>
        <strain evidence="9 10">ATCC BAA-2444</strain>
    </source>
</reference>
<dbReference type="InterPro" id="IPR017900">
    <property type="entry name" value="4Fe4S_Fe_S_CS"/>
</dbReference>
<dbReference type="InParanoid" id="A0A540VEJ9"/>
<dbReference type="RefSeq" id="WP_141610679.1">
    <property type="nucleotide sequence ID" value="NZ_VIGC02000016.1"/>
</dbReference>
<dbReference type="PROSITE" id="PS51379">
    <property type="entry name" value="4FE4S_FER_2"/>
    <property type="match status" value="1"/>
</dbReference>
<sequence length="482" mass="53022">MATSTIDLHAPYKERVKLALQNLHLKTALSRSTVRLSSARVAAMTAVDGQRLRDQTRQMKEYVLRNLPDLLEELERNITANGGHVHWARDASEAQAIVLEIARQANVQKVVKSKSMVTEEIHLNQALEEAGLKVVETDLGEYIIQLAGEPPSHIVAPVVHKRLEDISAVFQEKLDMPPTLDPEQMCAIARARLRQEFLTAEMGISGVNFAIAETGTVCIVTNEGNGRMVTSMPRVYVAVMGIEKLVPTVEDAFLQYQALCRSSTGQQCSVYLSLTSGPRREGDVDGPEEFHVVLLDNGRSDMLARGYGEALLCVRCGACLNVCPVYREIGGHAYGSTYSGPIGAVISPLLPAQVTNAEKLPHASSLCGACRDACPVKIDLPRLLLDLRSDQVEANQAPWLERQAMEIFVRTMSSRRSYENAGKLASLASNTMAALSGGNLKFMPPPLSAWTQSRDFPPFAKKSFRELWAERMARRRTIQRGG</sequence>
<evidence type="ECO:0000256" key="7">
    <source>
        <dbReference type="ARBA" id="ARBA00023014"/>
    </source>
</evidence>
<dbReference type="InterPro" id="IPR017896">
    <property type="entry name" value="4Fe4S_Fe-S-bd"/>
</dbReference>
<keyword evidence="2" id="KW-0004">4Fe-4S</keyword>
<dbReference type="InterPro" id="IPR004452">
    <property type="entry name" value="LutB/LldF"/>
</dbReference>
<organism evidence="9 10">
    <name type="scientific">Litorilinea aerophila</name>
    <dbReference type="NCBI Taxonomy" id="1204385"/>
    <lineage>
        <taxon>Bacteria</taxon>
        <taxon>Bacillati</taxon>
        <taxon>Chloroflexota</taxon>
        <taxon>Caldilineae</taxon>
        <taxon>Caldilineales</taxon>
        <taxon>Caldilineaceae</taxon>
        <taxon>Litorilinea</taxon>
    </lineage>
</organism>
<evidence type="ECO:0000256" key="5">
    <source>
        <dbReference type="ARBA" id="ARBA00022982"/>
    </source>
</evidence>
<dbReference type="PANTHER" id="PTHR47153">
    <property type="entry name" value="LACTATE UTILIZATION PROTEIN B"/>
    <property type="match status" value="1"/>
</dbReference>
<evidence type="ECO:0000256" key="3">
    <source>
        <dbReference type="ARBA" id="ARBA00022723"/>
    </source>
</evidence>
<dbReference type="NCBIfam" id="TIGR00273">
    <property type="entry name" value="LutB/LldF family L-lactate oxidation iron-sulfur protein"/>
    <property type="match status" value="1"/>
</dbReference>
<keyword evidence="5" id="KW-0249">Electron transport</keyword>
<dbReference type="OrthoDB" id="5241828at2"/>
<dbReference type="PROSITE" id="PS00198">
    <property type="entry name" value="4FE4S_FER_1"/>
    <property type="match status" value="1"/>
</dbReference>
<dbReference type="InterPro" id="IPR009051">
    <property type="entry name" value="Helical_ferredxn"/>
</dbReference>
<evidence type="ECO:0000256" key="6">
    <source>
        <dbReference type="ARBA" id="ARBA00023004"/>
    </source>
</evidence>
<evidence type="ECO:0000256" key="1">
    <source>
        <dbReference type="ARBA" id="ARBA00022448"/>
    </source>
</evidence>
<dbReference type="GO" id="GO:0051539">
    <property type="term" value="F:4 iron, 4 sulfur cluster binding"/>
    <property type="evidence" value="ECO:0007669"/>
    <property type="project" value="UniProtKB-KW"/>
</dbReference>
<proteinExistence type="predicted"/>
<keyword evidence="7" id="KW-0411">Iron-sulfur</keyword>
<dbReference type="Pfam" id="PF02589">
    <property type="entry name" value="LUD_dom"/>
    <property type="match status" value="1"/>
</dbReference>
<keyword evidence="1" id="KW-0813">Transport</keyword>
<dbReference type="InterPro" id="IPR024569">
    <property type="entry name" value="LutB_C"/>
</dbReference>
<dbReference type="GO" id="GO:0046872">
    <property type="term" value="F:metal ion binding"/>
    <property type="evidence" value="ECO:0007669"/>
    <property type="project" value="UniProtKB-KW"/>
</dbReference>
<gene>
    <name evidence="9" type="ORF">FKZ61_13555</name>
</gene>
<dbReference type="PANTHER" id="PTHR47153:SF2">
    <property type="entry name" value="LACTATE UTILIZATION PROTEIN B"/>
    <property type="match status" value="1"/>
</dbReference>
<dbReference type="InterPro" id="IPR037171">
    <property type="entry name" value="NagB/RpiA_transferase-like"/>
</dbReference>
<keyword evidence="4" id="KW-0677">Repeat</keyword>
<evidence type="ECO:0000256" key="2">
    <source>
        <dbReference type="ARBA" id="ARBA00022485"/>
    </source>
</evidence>
<keyword evidence="10" id="KW-1185">Reference proteome</keyword>
<dbReference type="Pfam" id="PF11870">
    <property type="entry name" value="LutB_C"/>
    <property type="match status" value="1"/>
</dbReference>
<dbReference type="GO" id="GO:0006089">
    <property type="term" value="P:lactate metabolic process"/>
    <property type="evidence" value="ECO:0007669"/>
    <property type="project" value="InterPro"/>
</dbReference>
<evidence type="ECO:0000313" key="9">
    <source>
        <dbReference type="EMBL" id="TQE95188.1"/>
    </source>
</evidence>
<evidence type="ECO:0000256" key="4">
    <source>
        <dbReference type="ARBA" id="ARBA00022737"/>
    </source>
</evidence>
<dbReference type="EMBL" id="VIGC01000016">
    <property type="protein sequence ID" value="TQE95188.1"/>
    <property type="molecule type" value="Genomic_DNA"/>
</dbReference>